<feature type="domain" description="Glycosyl hydrolases family 2 sugar binding" evidence="6">
    <location>
        <begin position="51"/>
        <end position="153"/>
    </location>
</feature>
<evidence type="ECO:0000259" key="6">
    <source>
        <dbReference type="Pfam" id="PF02837"/>
    </source>
</evidence>
<comment type="caution">
    <text evidence="8">The sequence shown here is derived from an EMBL/GenBank/DDBJ whole genome shotgun (WGS) entry which is preliminary data.</text>
</comment>
<dbReference type="Gene3D" id="2.60.40.10">
    <property type="entry name" value="Immunoglobulins"/>
    <property type="match status" value="2"/>
</dbReference>
<dbReference type="AlphaFoldDB" id="A0A426DKD1"/>
<dbReference type="RefSeq" id="WP_125128540.1">
    <property type="nucleotide sequence ID" value="NZ_RHJS01000002.1"/>
</dbReference>
<dbReference type="InterPro" id="IPR006103">
    <property type="entry name" value="Glyco_hydro_2_cat"/>
</dbReference>
<dbReference type="Proteomes" id="UP000274920">
    <property type="component" value="Unassembled WGS sequence"/>
</dbReference>
<evidence type="ECO:0000259" key="7">
    <source>
        <dbReference type="Pfam" id="PF16355"/>
    </source>
</evidence>
<dbReference type="InterPro" id="IPR006104">
    <property type="entry name" value="Glyco_hydro_2_N"/>
</dbReference>
<dbReference type="Pfam" id="PF00703">
    <property type="entry name" value="Glyco_hydro_2"/>
    <property type="match status" value="1"/>
</dbReference>
<dbReference type="Pfam" id="PF02836">
    <property type="entry name" value="Glyco_hydro_2_C"/>
    <property type="match status" value="1"/>
</dbReference>
<dbReference type="PANTHER" id="PTHR42732:SF1">
    <property type="entry name" value="BETA-MANNOSIDASE"/>
    <property type="match status" value="1"/>
</dbReference>
<feature type="domain" description="Glycoside hydrolase family 2 immunoglobulin-like beta-sandwich" evidence="4">
    <location>
        <begin position="167"/>
        <end position="261"/>
    </location>
</feature>
<feature type="domain" description="DUF4982" evidence="7">
    <location>
        <begin position="577"/>
        <end position="626"/>
    </location>
</feature>
<dbReference type="InterPro" id="IPR006102">
    <property type="entry name" value="Ig-like_GH2"/>
</dbReference>
<dbReference type="SUPFAM" id="SSF51445">
    <property type="entry name" value="(Trans)glycosidases"/>
    <property type="match status" value="1"/>
</dbReference>
<sequence>MRNRINLNQDWRFIREDAGLPAKLPKDWQRIDLPHTWNAVDGHDGNGSYARGKCWYARSFCTPQQPLEGGRVYVEIPAAGQQAAVYVNGREAVYHEGGYSAFRADITDLCRNDEDNLLAIACSNENKSSVYPHSADFTFYGGLYRGVSLISVPAVHFELDYYGGPGIQVTPKPCEDGGAEFELESWVVNGDDNFTVMYSVRDIHGKEVAGGVRPVDDTKLTLYVPDAHRWEINSPYLYTVTAILQRRNEAWDEVSARVGVRSFSCDPDKGFILNGKETPLRGVSRHQDRLYKGNALTKEEHYEDARMIKALGANTIRLAHYQHSQDFYDACDEMGFVVWAEIPFISVFNPDPDAHQNCISQMKELIIQNYNHPSICFWGISNEILIGGISDQLVENHKELNALCKELDHTRLTTIAHVTMTPEDSPLHGITDVESYNHYFGWYGGRMEDNGPWMDHFHETHPDICLGLSEYGCEGIITYHGPNPACKDYSEEYQALYHEHMAKMLEERPWIWSSHVWNMFDFGCAARDEGGVAGRNNKGLVTMDRKTKKDSFYIYQAYWSKTPMLHLCGRRYAQRAGETTEIRVYSNLPSVALYLNGKLADEKSADKVFVFRVALEEGQNIVTAVSRGLKDSITLEKVEKEPDIYVLPEVNERAEGVANWFKLAGDLDLKAPMEFPEGKYSIRDTLEEISKCPEAFAIVAEAVKLAMNMKINPGQGMWDMMKSMNLEKIGEMAGSMVPEGFVESLNAKLIKIEKV</sequence>
<dbReference type="GO" id="GO:0005975">
    <property type="term" value="P:carbohydrate metabolic process"/>
    <property type="evidence" value="ECO:0007669"/>
    <property type="project" value="InterPro"/>
</dbReference>
<feature type="domain" description="Glycoside hydrolase family 2 catalytic" evidence="5">
    <location>
        <begin position="268"/>
        <end position="559"/>
    </location>
</feature>
<protein>
    <submittedName>
        <fullName evidence="8">Glycoside hydrolase family 2 protein</fullName>
    </submittedName>
</protein>
<evidence type="ECO:0000313" key="8">
    <source>
        <dbReference type="EMBL" id="RRK33215.1"/>
    </source>
</evidence>
<gene>
    <name evidence="8" type="ORF">EBB54_19120</name>
</gene>
<keyword evidence="9" id="KW-1185">Reference proteome</keyword>
<reference evidence="8" key="1">
    <citation type="submission" date="2018-10" db="EMBL/GenBank/DDBJ databases">
        <title>Schaedlerella arabinophila gen. nov. sp. nov., isolated from the mouse intestinal tract and comparative analysis with the genome of the closely related altered Schaedler flora strain ASF502.</title>
        <authorList>
            <person name="Miyake S."/>
            <person name="Soh M."/>
            <person name="Seedorf H."/>
        </authorList>
    </citation>
    <scope>NUCLEOTIDE SEQUENCE [LARGE SCALE GENOMIC DNA]</scope>
    <source>
        <strain evidence="8">DSM 106076</strain>
    </source>
</reference>
<name>A0A426DKD1_9FIRM</name>
<accession>A0A426DKD1</accession>
<proteinExistence type="inferred from homology"/>
<dbReference type="GO" id="GO:0004553">
    <property type="term" value="F:hydrolase activity, hydrolyzing O-glycosyl compounds"/>
    <property type="evidence" value="ECO:0007669"/>
    <property type="project" value="InterPro"/>
</dbReference>
<dbReference type="InterPro" id="IPR013783">
    <property type="entry name" value="Ig-like_fold"/>
</dbReference>
<dbReference type="InterPro" id="IPR017853">
    <property type="entry name" value="GH"/>
</dbReference>
<evidence type="ECO:0000313" key="9">
    <source>
        <dbReference type="Proteomes" id="UP000274920"/>
    </source>
</evidence>
<dbReference type="SUPFAM" id="SSF49303">
    <property type="entry name" value="beta-Galactosidase/glucuronidase domain"/>
    <property type="match status" value="1"/>
</dbReference>
<dbReference type="PANTHER" id="PTHR42732">
    <property type="entry name" value="BETA-GALACTOSIDASE"/>
    <property type="match status" value="1"/>
</dbReference>
<keyword evidence="3" id="KW-0326">Glycosidase</keyword>
<comment type="similarity">
    <text evidence="1">Belongs to the glycosyl hydrolase 2 family.</text>
</comment>
<keyword evidence="2 8" id="KW-0378">Hydrolase</keyword>
<evidence type="ECO:0000256" key="2">
    <source>
        <dbReference type="ARBA" id="ARBA00022801"/>
    </source>
</evidence>
<evidence type="ECO:0000259" key="4">
    <source>
        <dbReference type="Pfam" id="PF00703"/>
    </source>
</evidence>
<dbReference type="Pfam" id="PF02837">
    <property type="entry name" value="Glyco_hydro_2_N"/>
    <property type="match status" value="1"/>
</dbReference>
<dbReference type="InterPro" id="IPR051913">
    <property type="entry name" value="GH2_Domain-Containing"/>
</dbReference>
<dbReference type="InterPro" id="IPR008979">
    <property type="entry name" value="Galactose-bd-like_sf"/>
</dbReference>
<organism evidence="8 9">
    <name type="scientific">Schaedlerella arabinosiphila</name>
    <dbReference type="NCBI Taxonomy" id="2044587"/>
    <lineage>
        <taxon>Bacteria</taxon>
        <taxon>Bacillati</taxon>
        <taxon>Bacillota</taxon>
        <taxon>Clostridia</taxon>
        <taxon>Lachnospirales</taxon>
        <taxon>Lachnospiraceae</taxon>
        <taxon>Schaedlerella</taxon>
    </lineage>
</organism>
<dbReference type="InterPro" id="IPR006101">
    <property type="entry name" value="Glyco_hydro_2"/>
</dbReference>
<dbReference type="Gene3D" id="3.20.20.80">
    <property type="entry name" value="Glycosidases"/>
    <property type="match status" value="1"/>
</dbReference>
<dbReference type="SUPFAM" id="SSF49785">
    <property type="entry name" value="Galactose-binding domain-like"/>
    <property type="match status" value="1"/>
</dbReference>
<dbReference type="Gene3D" id="2.60.120.260">
    <property type="entry name" value="Galactose-binding domain-like"/>
    <property type="match status" value="1"/>
</dbReference>
<dbReference type="EMBL" id="RHJS01000002">
    <property type="protein sequence ID" value="RRK33215.1"/>
    <property type="molecule type" value="Genomic_DNA"/>
</dbReference>
<dbReference type="PRINTS" id="PR00132">
    <property type="entry name" value="GLHYDRLASE2"/>
</dbReference>
<evidence type="ECO:0000256" key="3">
    <source>
        <dbReference type="ARBA" id="ARBA00023295"/>
    </source>
</evidence>
<dbReference type="InterPro" id="IPR036156">
    <property type="entry name" value="Beta-gal/glucu_dom_sf"/>
</dbReference>
<evidence type="ECO:0000259" key="5">
    <source>
        <dbReference type="Pfam" id="PF02836"/>
    </source>
</evidence>
<evidence type="ECO:0000256" key="1">
    <source>
        <dbReference type="ARBA" id="ARBA00007401"/>
    </source>
</evidence>
<dbReference type="Pfam" id="PF16355">
    <property type="entry name" value="DUF4982"/>
    <property type="match status" value="1"/>
</dbReference>
<dbReference type="InterPro" id="IPR032311">
    <property type="entry name" value="DUF4982"/>
</dbReference>